<gene>
    <name evidence="1" type="ORF">AV530_017553</name>
</gene>
<name>A0A1V4J3I0_PATFA</name>
<dbReference type="OrthoDB" id="10262929at2759"/>
<organism evidence="1 2">
    <name type="scientific">Patagioenas fasciata monilis</name>
    <dbReference type="NCBI Taxonomy" id="372326"/>
    <lineage>
        <taxon>Eukaryota</taxon>
        <taxon>Metazoa</taxon>
        <taxon>Chordata</taxon>
        <taxon>Craniata</taxon>
        <taxon>Vertebrata</taxon>
        <taxon>Euteleostomi</taxon>
        <taxon>Archelosauria</taxon>
        <taxon>Archosauria</taxon>
        <taxon>Dinosauria</taxon>
        <taxon>Saurischia</taxon>
        <taxon>Theropoda</taxon>
        <taxon>Coelurosauria</taxon>
        <taxon>Aves</taxon>
        <taxon>Neognathae</taxon>
        <taxon>Neoaves</taxon>
        <taxon>Columbimorphae</taxon>
        <taxon>Columbiformes</taxon>
        <taxon>Columbidae</taxon>
        <taxon>Patagioenas</taxon>
    </lineage>
</organism>
<protein>
    <submittedName>
        <fullName evidence="1">Uncharacterized protein</fullName>
    </submittedName>
</protein>
<dbReference type="EMBL" id="LSYS01009524">
    <property type="protein sequence ID" value="OPJ66287.1"/>
    <property type="molecule type" value="Genomic_DNA"/>
</dbReference>
<keyword evidence="2" id="KW-1185">Reference proteome</keyword>
<evidence type="ECO:0000313" key="2">
    <source>
        <dbReference type="Proteomes" id="UP000190648"/>
    </source>
</evidence>
<evidence type="ECO:0000313" key="1">
    <source>
        <dbReference type="EMBL" id="OPJ66287.1"/>
    </source>
</evidence>
<reference evidence="1 2" key="1">
    <citation type="submission" date="2016-02" db="EMBL/GenBank/DDBJ databases">
        <title>Band-tailed pigeon sequencing and assembly.</title>
        <authorList>
            <person name="Soares A.E."/>
            <person name="Novak B.J."/>
            <person name="Rice E.S."/>
            <person name="O'Connell B."/>
            <person name="Chang D."/>
            <person name="Weber S."/>
            <person name="Shapiro B."/>
        </authorList>
    </citation>
    <scope>NUCLEOTIDE SEQUENCE [LARGE SCALE GENOMIC DNA]</scope>
    <source>
        <strain evidence="1">BTP2013</strain>
        <tissue evidence="1">Blood</tissue>
    </source>
</reference>
<sequence>MMKLVKSLENKCDEEWLRYLDLFNLENRKLRGDLISVFNYQKGCSMECFGLFSEVASDRTSGNGLKCHQVQIGY</sequence>
<dbReference type="Proteomes" id="UP000190648">
    <property type="component" value="Unassembled WGS sequence"/>
</dbReference>
<dbReference type="STRING" id="372326.A0A1V4J3I0"/>
<proteinExistence type="predicted"/>
<comment type="caution">
    <text evidence="1">The sequence shown here is derived from an EMBL/GenBank/DDBJ whole genome shotgun (WGS) entry which is preliminary data.</text>
</comment>
<accession>A0A1V4J3I0</accession>
<dbReference type="AlphaFoldDB" id="A0A1V4J3I0"/>